<evidence type="ECO:0000313" key="1">
    <source>
        <dbReference type="EMBL" id="GMH08599.1"/>
    </source>
</evidence>
<accession>A0AAD3SDC4</accession>
<evidence type="ECO:0000313" key="2">
    <source>
        <dbReference type="Proteomes" id="UP001279734"/>
    </source>
</evidence>
<dbReference type="EMBL" id="BSYO01000008">
    <property type="protein sequence ID" value="GMH08599.1"/>
    <property type="molecule type" value="Genomic_DNA"/>
</dbReference>
<protein>
    <submittedName>
        <fullName evidence="1">Uncharacterized protein</fullName>
    </submittedName>
</protein>
<sequence length="185" mass="20807">MPHILLTQGEVHGQRRPLLVQNCSQFLTAKAAPHIRFSIQNLTSKPQAKFHKTANSEKQDRNKLHQLARRGSKRPNTSIHFVAIIGERKSESPSTWSCKCAFHLHATLRIESSLAMHPHNKRNPPNHKAIAELPTGIEQQSLLDSQHNIGHQHSPQHYHHIPEISSLQASASRRKGLQNEATLSA</sequence>
<dbReference type="AlphaFoldDB" id="A0AAD3SDC4"/>
<organism evidence="1 2">
    <name type="scientific">Nepenthes gracilis</name>
    <name type="common">Slender pitcher plant</name>
    <dbReference type="NCBI Taxonomy" id="150966"/>
    <lineage>
        <taxon>Eukaryota</taxon>
        <taxon>Viridiplantae</taxon>
        <taxon>Streptophyta</taxon>
        <taxon>Embryophyta</taxon>
        <taxon>Tracheophyta</taxon>
        <taxon>Spermatophyta</taxon>
        <taxon>Magnoliopsida</taxon>
        <taxon>eudicotyledons</taxon>
        <taxon>Gunneridae</taxon>
        <taxon>Pentapetalae</taxon>
        <taxon>Caryophyllales</taxon>
        <taxon>Nepenthaceae</taxon>
        <taxon>Nepenthes</taxon>
    </lineage>
</organism>
<keyword evidence="2" id="KW-1185">Reference proteome</keyword>
<dbReference type="Proteomes" id="UP001279734">
    <property type="component" value="Unassembled WGS sequence"/>
</dbReference>
<proteinExistence type="predicted"/>
<reference evidence="1" key="1">
    <citation type="submission" date="2023-05" db="EMBL/GenBank/DDBJ databases">
        <title>Nepenthes gracilis genome sequencing.</title>
        <authorList>
            <person name="Fukushima K."/>
        </authorList>
    </citation>
    <scope>NUCLEOTIDE SEQUENCE</scope>
    <source>
        <strain evidence="1">SING2019-196</strain>
    </source>
</reference>
<comment type="caution">
    <text evidence="1">The sequence shown here is derived from an EMBL/GenBank/DDBJ whole genome shotgun (WGS) entry which is preliminary data.</text>
</comment>
<gene>
    <name evidence="1" type="ORF">Nepgr_010439</name>
</gene>
<name>A0AAD3SDC4_NEPGR</name>